<comment type="caution">
    <text evidence="3">The sequence shown here is derived from an EMBL/GenBank/DDBJ whole genome shotgun (WGS) entry which is preliminary data.</text>
</comment>
<evidence type="ECO:0008006" key="5">
    <source>
        <dbReference type="Google" id="ProtNLM"/>
    </source>
</evidence>
<dbReference type="Proteomes" id="UP000037510">
    <property type="component" value="Unassembled WGS sequence"/>
</dbReference>
<dbReference type="EMBL" id="JTDY01000864">
    <property type="protein sequence ID" value="KOB75625.1"/>
    <property type="molecule type" value="Genomic_DNA"/>
</dbReference>
<dbReference type="InterPro" id="IPR032675">
    <property type="entry name" value="LRR_dom_sf"/>
</dbReference>
<dbReference type="STRING" id="104452.A0A0L7LJM4"/>
<gene>
    <name evidence="3" type="ORF">OBRU01_07111</name>
</gene>
<dbReference type="FunFam" id="3.80.10.10:FF:001164">
    <property type="entry name" value="GH01279p"/>
    <property type="match status" value="1"/>
</dbReference>
<dbReference type="PROSITE" id="PS51450">
    <property type="entry name" value="LRR"/>
    <property type="match status" value="1"/>
</dbReference>
<evidence type="ECO:0000256" key="1">
    <source>
        <dbReference type="ARBA" id="ARBA00022614"/>
    </source>
</evidence>
<protein>
    <recommendedName>
        <fullName evidence="5">Connectin</fullName>
    </recommendedName>
</protein>
<dbReference type="Pfam" id="PF13855">
    <property type="entry name" value="LRR_8"/>
    <property type="match status" value="3"/>
</dbReference>
<keyword evidence="1" id="KW-0433">Leucine-rich repeat</keyword>
<evidence type="ECO:0000256" key="2">
    <source>
        <dbReference type="ARBA" id="ARBA00022737"/>
    </source>
</evidence>
<dbReference type="SUPFAM" id="SSF52058">
    <property type="entry name" value="L domain-like"/>
    <property type="match status" value="1"/>
</dbReference>
<dbReference type="PANTHER" id="PTHR24366">
    <property type="entry name" value="IG(IMMUNOGLOBULIN) AND LRR(LEUCINE RICH REPEAT) DOMAINS"/>
    <property type="match status" value="1"/>
</dbReference>
<dbReference type="InterPro" id="IPR001611">
    <property type="entry name" value="Leu-rich_rpt"/>
</dbReference>
<proteinExistence type="predicted"/>
<organism evidence="3 4">
    <name type="scientific">Operophtera brumata</name>
    <name type="common">Winter moth</name>
    <name type="synonym">Phalaena brumata</name>
    <dbReference type="NCBI Taxonomy" id="104452"/>
    <lineage>
        <taxon>Eukaryota</taxon>
        <taxon>Metazoa</taxon>
        <taxon>Ecdysozoa</taxon>
        <taxon>Arthropoda</taxon>
        <taxon>Hexapoda</taxon>
        <taxon>Insecta</taxon>
        <taxon>Pterygota</taxon>
        <taxon>Neoptera</taxon>
        <taxon>Endopterygota</taxon>
        <taxon>Lepidoptera</taxon>
        <taxon>Glossata</taxon>
        <taxon>Ditrysia</taxon>
        <taxon>Geometroidea</taxon>
        <taxon>Geometridae</taxon>
        <taxon>Larentiinae</taxon>
        <taxon>Operophtera</taxon>
    </lineage>
</organism>
<evidence type="ECO:0000313" key="3">
    <source>
        <dbReference type="EMBL" id="KOB75625.1"/>
    </source>
</evidence>
<dbReference type="InterPro" id="IPR003591">
    <property type="entry name" value="Leu-rich_rpt_typical-subtyp"/>
</dbReference>
<dbReference type="AlphaFoldDB" id="A0A0L7LJM4"/>
<evidence type="ECO:0000313" key="4">
    <source>
        <dbReference type="Proteomes" id="UP000037510"/>
    </source>
</evidence>
<name>A0A0L7LJM4_OPEBR</name>
<keyword evidence="4" id="KW-1185">Reference proteome</keyword>
<keyword evidence="2" id="KW-0677">Repeat</keyword>
<dbReference type="PANTHER" id="PTHR24366:SF164">
    <property type="entry name" value="CONNECTIN-LIKE PROTEIN"/>
    <property type="match status" value="1"/>
</dbReference>
<accession>A0A0L7LJM4</accession>
<dbReference type="SMART" id="SM00369">
    <property type="entry name" value="LRR_TYP"/>
    <property type="match status" value="8"/>
</dbReference>
<dbReference type="Gene3D" id="3.80.10.10">
    <property type="entry name" value="Ribonuclease Inhibitor"/>
    <property type="match status" value="1"/>
</dbReference>
<sequence>MDLKYLIFTIAFATVEINVTESRQNDKRRWKNDKSVYSHYVNICDIQDRGSKVHCYCESIKIKTATKADCWVFNGGIAEDDPFWSNFYSQPKIEKLTFNVRADGGLTYIPAKVIVRLDRLQYLNIQYANIQSIPSFAFTNSTTLREITLPKNKIAKLEKMSFAHLIMLSNVSLVENQLSELKRDVFYVLPNLQRLHLSKNNLGVLHDGCFKHLNNLIKLDLDNNLLTVVIRENFQGLSNLITLDMRNNKLTMIGDLAFAELWSLQELYLDGNEIEFISERGFGGLTQLRKLSLADNKLGTLDDGVLSDIQKLNVLDLRNNNLETLKQEAVHNVLENMKSNYALISLDGNKLTCDCRLSWLQKLRNETRSKRLKATLARLNCIMDTKLKSNLGTVKVQTKPNLIPLKKDLDYEDDDEIDDKQYDEMQDQENDSEDTKIEYRRKLVDIPSEMLPCPNRLIYEASYSPPTQDEVKYYKTSSGESLYSNVCLIIFTLYTIL</sequence>
<reference evidence="3 4" key="1">
    <citation type="journal article" date="2015" name="Genome Biol. Evol.">
        <title>The genome of winter moth (Operophtera brumata) provides a genomic perspective on sexual dimorphism and phenology.</title>
        <authorList>
            <person name="Derks M.F."/>
            <person name="Smit S."/>
            <person name="Salis L."/>
            <person name="Schijlen E."/>
            <person name="Bossers A."/>
            <person name="Mateman C."/>
            <person name="Pijl A.S."/>
            <person name="de Ridder D."/>
            <person name="Groenen M.A."/>
            <person name="Visser M.E."/>
            <person name="Megens H.J."/>
        </authorList>
    </citation>
    <scope>NUCLEOTIDE SEQUENCE [LARGE SCALE GENOMIC DNA]</scope>
    <source>
        <strain evidence="3">WM2013NL</strain>
        <tissue evidence="3">Head and thorax</tissue>
    </source>
</reference>